<dbReference type="PANTHER" id="PTHR21444:SF14">
    <property type="entry name" value="COILED-COIL DOMAIN-CONTAINING PROTEIN 180"/>
    <property type="match status" value="1"/>
</dbReference>
<feature type="region of interest" description="Disordered" evidence="1">
    <location>
        <begin position="884"/>
        <end position="937"/>
    </location>
</feature>
<proteinExistence type="predicted"/>
<dbReference type="InterPro" id="IPR027914">
    <property type="entry name" value="DUF4456"/>
</dbReference>
<accession>A0ABM1EIR5</accession>
<dbReference type="InterPro" id="IPR028089">
    <property type="entry name" value="DUF4455"/>
</dbReference>
<evidence type="ECO:0000259" key="3">
    <source>
        <dbReference type="Pfam" id="PF14644"/>
    </source>
</evidence>
<evidence type="ECO:0000313" key="5">
    <source>
        <dbReference type="RefSeq" id="XP_014672086.1"/>
    </source>
</evidence>
<organism evidence="4 5">
    <name type="scientific">Priapulus caudatus</name>
    <name type="common">Priapulid worm</name>
    <dbReference type="NCBI Taxonomy" id="37621"/>
    <lineage>
        <taxon>Eukaryota</taxon>
        <taxon>Metazoa</taxon>
        <taxon>Ecdysozoa</taxon>
        <taxon>Scalidophora</taxon>
        <taxon>Priapulida</taxon>
        <taxon>Priapulimorpha</taxon>
        <taxon>Priapulimorphida</taxon>
        <taxon>Priapulidae</taxon>
        <taxon>Priapulus</taxon>
    </lineage>
</organism>
<protein>
    <submittedName>
        <fullName evidence="5">Coiled-coil domain-containing protein 180-like</fullName>
    </submittedName>
</protein>
<feature type="domain" description="DUF4455" evidence="2">
    <location>
        <begin position="38"/>
        <end position="340"/>
    </location>
</feature>
<dbReference type="PANTHER" id="PTHR21444">
    <property type="entry name" value="COILED-COIL DOMAIN-CONTAINING PROTEIN 180"/>
    <property type="match status" value="1"/>
</dbReference>
<gene>
    <name evidence="5" type="primary">LOC106812670</name>
</gene>
<dbReference type="Pfam" id="PF14643">
    <property type="entry name" value="DUF4455"/>
    <property type="match status" value="1"/>
</dbReference>
<evidence type="ECO:0000313" key="4">
    <source>
        <dbReference type="Proteomes" id="UP000695022"/>
    </source>
</evidence>
<dbReference type="RefSeq" id="XP_014672086.1">
    <property type="nucleotide sequence ID" value="XM_014816600.1"/>
</dbReference>
<dbReference type="Pfam" id="PF14644">
    <property type="entry name" value="DUF4456"/>
    <property type="match status" value="1"/>
</dbReference>
<evidence type="ECO:0000256" key="1">
    <source>
        <dbReference type="SAM" id="MobiDB-lite"/>
    </source>
</evidence>
<dbReference type="Proteomes" id="UP000695022">
    <property type="component" value="Unplaced"/>
</dbReference>
<keyword evidence="4" id="KW-1185">Reference proteome</keyword>
<feature type="compositionally biased region" description="Polar residues" evidence="1">
    <location>
        <begin position="918"/>
        <end position="932"/>
    </location>
</feature>
<name>A0ABM1EIR5_PRICU</name>
<sequence>MDADVMVEIEEVKALLDTNTAAENVKCSDIIERVEAVRKIKHDNAVRNMRAGLNQLWMEFASVVDSQCKQLSSRLMDNLGHVQQLSSGLQEEKSWNRNQLEHVWEEIAAEFTERRKWVDNLDEALTAMESHHTTRVRAILKTSYSELHVISHLMPNQLHWFMDREAQTANTQLLRQRRTFADLNLMLVTSEAELERSDHNSWKLALERWQAQEIQDVVQVFSQFMQTDDVTKPAAVTDALLDMAMELTALADRRREVVQAIGQLQPPAACQMHAVQLCDTLKDISDDFQLAVQRNLETLHGIYEAVCKSCLDRVDRLLHDLISCGCCTDTEAKLLVKEQVGEQELDIVLDKLRQSSGEADLNQQLKVATQLLDSIREEHKKMSYRKVHLIKRHPRDIDGDVVHYESAIYSYFSVVKEEELQDVDGVQEVSARETIVTSRGTVFHRLASNEAAVVSMEQLDEMAYNEDDPITEPKPSVPEDIVDIAIGDGEAESTTEQIRFGFLDHTETWRDETLHQAAEFVSVRLEQCDADLNLKLQLHDARKGRIEQDIYQVRLAELHTHGDRVSTHCRGVLAALAEVRQGLAVTTSSLDDAMLAFKLKVAEKGKTVAAAAKSDELLQVQELVKEDMRSHMDLVRQELMHYRQDIEASLGKLHRSSAEFLNNIRLFSEGGNYCTEETDVIRTRLEKVSHQLNTAENALCGDLEDVQNAQDTKSRAAIAEFVDKLKNHMADLVFVEATAKLLTTTQIGIKSEVASSNSQAARLIAVIEELTSKLSGDEPLGRELLDVDLPAAVAMCTTRCEFLNCKQEASCECASQSTLTAMPAVQEPEPHATEQYQGTKRILAIEDPSIAVIQELTRIPSFGEREEQVGFQKSKVMLAIQSWLPPTSTTSNSRPASTPEKKKQHNLAQPSRLGKPASIQSSYKMEKNSYSGRAQRRSNKYDRKYQVFGEQQEDGNYFLVLIRNLLRKNLDSLLTATHLYYRQKGLRAVTRPRMIKETQEQCCELLVEKALLYYSQALTYNNECLQEFRDQLTKLESLSGRLAERVIEETVTAQRSAVSTKINLLLSQLEEKRIEWVTERRALQSSLRPTLGHPSNADRLSDLCKQESSRSHRFTDNLEQHSTTIKEDVTTAADDLVTLLAGMTERLVEVLDSILTPSDVMEADTTPAPHTTADLLTPLNKGCSRNMLPQESELDVVPEGKLPNSTSKGHQSGKWPGLTFLVREEVSAEVFTENCTESHVATISARDKAYKEVQEWFVEQTSHHMKLVQQLHLEESQWTKTWQNSVASLQKLF</sequence>
<feature type="domain" description="DUF4456" evidence="3">
    <location>
        <begin position="974"/>
        <end position="1170"/>
    </location>
</feature>
<reference evidence="5" key="1">
    <citation type="submission" date="2025-08" db="UniProtKB">
        <authorList>
            <consortium name="RefSeq"/>
        </authorList>
    </citation>
    <scope>IDENTIFICATION</scope>
</reference>
<dbReference type="GeneID" id="106812670"/>
<evidence type="ECO:0000259" key="2">
    <source>
        <dbReference type="Pfam" id="PF14643"/>
    </source>
</evidence>
<feature type="compositionally biased region" description="Polar residues" evidence="1">
    <location>
        <begin position="884"/>
        <end position="896"/>
    </location>
</feature>